<protein>
    <recommendedName>
        <fullName evidence="1">HPr kinase/phosphorylase C-terminal domain-containing protein</fullName>
    </recommendedName>
</protein>
<dbReference type="GO" id="GO:0005524">
    <property type="term" value="F:ATP binding"/>
    <property type="evidence" value="ECO:0007669"/>
    <property type="project" value="InterPro"/>
</dbReference>
<evidence type="ECO:0000259" key="1">
    <source>
        <dbReference type="Pfam" id="PF07475"/>
    </source>
</evidence>
<dbReference type="EMBL" id="SOZD01000002">
    <property type="protein sequence ID" value="TFF25335.1"/>
    <property type="molecule type" value="Genomic_DNA"/>
</dbReference>
<dbReference type="GO" id="GO:0000155">
    <property type="term" value="F:phosphorelay sensor kinase activity"/>
    <property type="evidence" value="ECO:0007669"/>
    <property type="project" value="InterPro"/>
</dbReference>
<sequence>MTARANLHASAVALGGRGVLIRGPARSGKSALVLALLRRGPLPGAAAELVADDRVDIEAADGSVRLSAPAMLKGMLEISGIGIVTEPARPAADLWLVADLEPADALPRHPGTLSTEILGLSFPMVRLPRQEAALAADILLTLALSSRLPD</sequence>
<evidence type="ECO:0000313" key="3">
    <source>
        <dbReference type="Proteomes" id="UP000298179"/>
    </source>
</evidence>
<dbReference type="AlphaFoldDB" id="A0A4Y8RQG1"/>
<accession>A0A4Y8RQG1</accession>
<name>A0A4Y8RQG1_9HYPH</name>
<dbReference type="InterPro" id="IPR011104">
    <property type="entry name" value="Hpr_kin/Pase_C"/>
</dbReference>
<organism evidence="2 3">
    <name type="scientific">Jiella endophytica</name>
    <dbReference type="NCBI Taxonomy" id="2558362"/>
    <lineage>
        <taxon>Bacteria</taxon>
        <taxon>Pseudomonadati</taxon>
        <taxon>Pseudomonadota</taxon>
        <taxon>Alphaproteobacteria</taxon>
        <taxon>Hyphomicrobiales</taxon>
        <taxon>Aurantimonadaceae</taxon>
        <taxon>Jiella</taxon>
    </lineage>
</organism>
<gene>
    <name evidence="2" type="ORF">E3C22_08215</name>
</gene>
<dbReference type="Proteomes" id="UP000298179">
    <property type="component" value="Unassembled WGS sequence"/>
</dbReference>
<evidence type="ECO:0000313" key="2">
    <source>
        <dbReference type="EMBL" id="TFF25335.1"/>
    </source>
</evidence>
<keyword evidence="3" id="KW-1185">Reference proteome</keyword>
<dbReference type="CDD" id="cd01918">
    <property type="entry name" value="HprK_C"/>
    <property type="match status" value="1"/>
</dbReference>
<dbReference type="Pfam" id="PF07475">
    <property type="entry name" value="Hpr_kinase_C"/>
    <property type="match status" value="1"/>
</dbReference>
<feature type="domain" description="HPr kinase/phosphorylase C-terminal" evidence="1">
    <location>
        <begin position="2"/>
        <end position="84"/>
    </location>
</feature>
<dbReference type="Gene3D" id="3.40.50.300">
    <property type="entry name" value="P-loop containing nucleotide triphosphate hydrolases"/>
    <property type="match status" value="1"/>
</dbReference>
<dbReference type="RefSeq" id="WP_134761504.1">
    <property type="nucleotide sequence ID" value="NZ_SOZD01000002.1"/>
</dbReference>
<dbReference type="SUPFAM" id="SSF53795">
    <property type="entry name" value="PEP carboxykinase-like"/>
    <property type="match status" value="1"/>
</dbReference>
<proteinExistence type="predicted"/>
<comment type="caution">
    <text evidence="2">The sequence shown here is derived from an EMBL/GenBank/DDBJ whole genome shotgun (WGS) entry which is preliminary data.</text>
</comment>
<dbReference type="GO" id="GO:0006109">
    <property type="term" value="P:regulation of carbohydrate metabolic process"/>
    <property type="evidence" value="ECO:0007669"/>
    <property type="project" value="InterPro"/>
</dbReference>
<dbReference type="InterPro" id="IPR027417">
    <property type="entry name" value="P-loop_NTPase"/>
</dbReference>
<reference evidence="2 3" key="1">
    <citation type="submission" date="2019-03" db="EMBL/GenBank/DDBJ databases">
        <title>Jiella endophytica sp. nov., a novel endophytic bacterium isolated from root of Ficus microcarpa Linn. f.</title>
        <authorList>
            <person name="Tuo L."/>
        </authorList>
    </citation>
    <scope>NUCLEOTIDE SEQUENCE [LARGE SCALE GENOMIC DNA]</scope>
    <source>
        <strain evidence="2 3">CBS5Q-3</strain>
    </source>
</reference>
<dbReference type="OrthoDB" id="8326226at2"/>